<protein>
    <submittedName>
        <fullName evidence="2">Uncharacterized protein</fullName>
    </submittedName>
</protein>
<evidence type="ECO:0000313" key="2">
    <source>
        <dbReference type="EMBL" id="ASN69130.1"/>
    </source>
</evidence>
<gene>
    <name evidence="2" type="ORF">7F23_17</name>
</gene>
<organism evidence="2">
    <name type="scientific">uncultured Caudovirales phage</name>
    <dbReference type="NCBI Taxonomy" id="2100421"/>
    <lineage>
        <taxon>Viruses</taxon>
        <taxon>Duplodnaviria</taxon>
        <taxon>Heunggongvirae</taxon>
        <taxon>Uroviricota</taxon>
        <taxon>Caudoviricetes</taxon>
        <taxon>Peduoviridae</taxon>
        <taxon>Maltschvirus</taxon>
        <taxon>Maltschvirus maltsch</taxon>
    </lineage>
</organism>
<dbReference type="EMBL" id="MF417886">
    <property type="protein sequence ID" value="ASN69130.1"/>
    <property type="molecule type" value="Genomic_DNA"/>
</dbReference>
<reference evidence="2" key="1">
    <citation type="submission" date="2017-06" db="EMBL/GenBank/DDBJ databases">
        <title>Novel phages from South African skin metaviromes.</title>
        <authorList>
            <person name="van Zyl L.J."/>
            <person name="Abrahams Y."/>
            <person name="Stander E.A."/>
            <person name="Kirby B.M."/>
            <person name="Clavaud C."/>
            <person name="Farcet C."/>
            <person name="Breton L."/>
            <person name="Trindade M.I."/>
        </authorList>
    </citation>
    <scope>NUCLEOTIDE SEQUENCE</scope>
</reference>
<feature type="compositionally biased region" description="Polar residues" evidence="1">
    <location>
        <begin position="72"/>
        <end position="82"/>
    </location>
</feature>
<proteinExistence type="predicted"/>
<feature type="region of interest" description="Disordered" evidence="1">
    <location>
        <begin position="63"/>
        <end position="82"/>
    </location>
</feature>
<evidence type="ECO:0000256" key="1">
    <source>
        <dbReference type="SAM" id="MobiDB-lite"/>
    </source>
</evidence>
<sequence length="82" mass="9088">MSKLKVKTHSGSEYEVEVTDYNAAETNEKLNRNDVNTVAFGDVIISRIDVKSVAPVEEPSVEEKLMEERTHNNGNVSVNPAL</sequence>
<accession>A0A2H4J229</accession>
<name>A0A2H4J229_9CAUD</name>